<dbReference type="EMBL" id="BTSY01000006">
    <property type="protein sequence ID" value="GMT34035.1"/>
    <property type="molecule type" value="Genomic_DNA"/>
</dbReference>
<proteinExistence type="inferred from homology"/>
<dbReference type="Proteomes" id="UP001432322">
    <property type="component" value="Unassembled WGS sequence"/>
</dbReference>
<gene>
    <name evidence="7" type="ORF">PFISCL1PPCAC_25332</name>
</gene>
<dbReference type="EC" id="2.1.2.2" evidence="2"/>
<evidence type="ECO:0000259" key="6">
    <source>
        <dbReference type="Pfam" id="PF00551"/>
    </source>
</evidence>
<dbReference type="PANTHER" id="PTHR43369">
    <property type="entry name" value="PHOSPHORIBOSYLGLYCINAMIDE FORMYLTRANSFERASE"/>
    <property type="match status" value="1"/>
</dbReference>
<keyword evidence="4" id="KW-0658">Purine biosynthesis</keyword>
<dbReference type="Gene3D" id="3.40.50.170">
    <property type="entry name" value="Formyl transferase, N-terminal domain"/>
    <property type="match status" value="1"/>
</dbReference>
<evidence type="ECO:0000256" key="4">
    <source>
        <dbReference type="ARBA" id="ARBA00022755"/>
    </source>
</evidence>
<name>A0AAV5WTZ4_9BILA</name>
<evidence type="ECO:0000256" key="1">
    <source>
        <dbReference type="ARBA" id="ARBA00005054"/>
    </source>
</evidence>
<evidence type="ECO:0000256" key="2">
    <source>
        <dbReference type="ARBA" id="ARBA00012254"/>
    </source>
</evidence>
<protein>
    <recommendedName>
        <fullName evidence="2">phosphoribosylglycinamide formyltransferase 1</fullName>
        <ecNumber evidence="2">2.1.2.2</ecNumber>
    </recommendedName>
</protein>
<evidence type="ECO:0000313" key="8">
    <source>
        <dbReference type="Proteomes" id="UP001432322"/>
    </source>
</evidence>
<dbReference type="InterPro" id="IPR036477">
    <property type="entry name" value="Formyl_transf_N_sf"/>
</dbReference>
<dbReference type="InterPro" id="IPR002376">
    <property type="entry name" value="Formyl_transf_N"/>
</dbReference>
<comment type="caution">
    <text evidence="7">The sequence shown here is derived from an EMBL/GenBank/DDBJ whole genome shotgun (WGS) entry which is preliminary data.</text>
</comment>
<keyword evidence="8" id="KW-1185">Reference proteome</keyword>
<dbReference type="GO" id="GO:0005737">
    <property type="term" value="C:cytoplasm"/>
    <property type="evidence" value="ECO:0007669"/>
    <property type="project" value="TreeGrafter"/>
</dbReference>
<dbReference type="GO" id="GO:0004644">
    <property type="term" value="F:phosphoribosylglycinamide formyltransferase activity"/>
    <property type="evidence" value="ECO:0007669"/>
    <property type="project" value="UniProtKB-EC"/>
</dbReference>
<dbReference type="CDD" id="cd08645">
    <property type="entry name" value="FMT_core_GART"/>
    <property type="match status" value="1"/>
</dbReference>
<organism evidence="7 8">
    <name type="scientific">Pristionchus fissidentatus</name>
    <dbReference type="NCBI Taxonomy" id="1538716"/>
    <lineage>
        <taxon>Eukaryota</taxon>
        <taxon>Metazoa</taxon>
        <taxon>Ecdysozoa</taxon>
        <taxon>Nematoda</taxon>
        <taxon>Chromadorea</taxon>
        <taxon>Rhabditida</taxon>
        <taxon>Rhabditina</taxon>
        <taxon>Diplogasteromorpha</taxon>
        <taxon>Diplogasteroidea</taxon>
        <taxon>Neodiplogasteridae</taxon>
        <taxon>Pristionchus</taxon>
    </lineage>
</organism>
<reference evidence="7" key="1">
    <citation type="submission" date="2023-10" db="EMBL/GenBank/DDBJ databases">
        <title>Genome assembly of Pristionchus species.</title>
        <authorList>
            <person name="Yoshida K."/>
            <person name="Sommer R.J."/>
        </authorList>
    </citation>
    <scope>NUCLEOTIDE SEQUENCE</scope>
    <source>
        <strain evidence="7">RS5133</strain>
    </source>
</reference>
<dbReference type="InterPro" id="IPR004607">
    <property type="entry name" value="GART"/>
</dbReference>
<evidence type="ECO:0000256" key="3">
    <source>
        <dbReference type="ARBA" id="ARBA00022679"/>
    </source>
</evidence>
<dbReference type="Pfam" id="PF00551">
    <property type="entry name" value="Formyl_trans_N"/>
    <property type="match status" value="1"/>
</dbReference>
<evidence type="ECO:0000256" key="5">
    <source>
        <dbReference type="SAM" id="MobiDB-lite"/>
    </source>
</evidence>
<dbReference type="NCBIfam" id="TIGR00639">
    <property type="entry name" value="PurN"/>
    <property type="match status" value="1"/>
</dbReference>
<dbReference type="SUPFAM" id="SSF53328">
    <property type="entry name" value="Formyltransferase"/>
    <property type="match status" value="1"/>
</dbReference>
<sequence>MSSILLTGGGGHDGQMAPHQRPLGATGAPNTLPQMQVQKRKCRVAVLISSIGSNMRALIEASREFDSHFEVMVVISNEPAASGLEAAREAGVPFVCCIPHTEDRVHGDMRMHKILEAHAIDLICCSGFMRILSKEFVSHWHHRIVNVHPALLPAFKGSHAIRDALEAGVHMTGCTVHYIEEEVDAGEIIEQTRIEIPPGTTLERLREMIQAEEHVIYTHAVNELARKMMEHDFPR</sequence>
<dbReference type="HAMAP" id="MF_01930">
    <property type="entry name" value="PurN"/>
    <property type="match status" value="1"/>
</dbReference>
<dbReference type="PANTHER" id="PTHR43369:SF2">
    <property type="entry name" value="PHOSPHORIBOSYLGLYCINAMIDE FORMYLTRANSFERASE"/>
    <property type="match status" value="1"/>
</dbReference>
<feature type="region of interest" description="Disordered" evidence="5">
    <location>
        <begin position="1"/>
        <end position="31"/>
    </location>
</feature>
<feature type="domain" description="Formyl transferase N-terminal" evidence="6">
    <location>
        <begin position="43"/>
        <end position="221"/>
    </location>
</feature>
<accession>A0AAV5WTZ4</accession>
<dbReference type="GO" id="GO:0006189">
    <property type="term" value="P:'de novo' IMP biosynthetic process"/>
    <property type="evidence" value="ECO:0007669"/>
    <property type="project" value="InterPro"/>
</dbReference>
<comment type="pathway">
    <text evidence="1">Purine metabolism; IMP biosynthesis via de novo pathway; N(2)-formyl-N(1)-(5-phospho-D-ribosyl)glycinamide from N(1)-(5-phospho-D-ribosyl)glycinamide (10-formyl THF route): step 1/1.</text>
</comment>
<keyword evidence="3" id="KW-0808">Transferase</keyword>
<dbReference type="AlphaFoldDB" id="A0AAV5WTZ4"/>
<evidence type="ECO:0000313" key="7">
    <source>
        <dbReference type="EMBL" id="GMT34035.1"/>
    </source>
</evidence>